<accession>A0A4E0RK70</accession>
<organism evidence="1 2">
    <name type="scientific">Candidatus Thiomargarita nelsonii</name>
    <dbReference type="NCBI Taxonomy" id="1003181"/>
    <lineage>
        <taxon>Bacteria</taxon>
        <taxon>Pseudomonadati</taxon>
        <taxon>Pseudomonadota</taxon>
        <taxon>Gammaproteobacteria</taxon>
        <taxon>Thiotrichales</taxon>
        <taxon>Thiotrichaceae</taxon>
        <taxon>Thiomargarita</taxon>
    </lineage>
</organism>
<evidence type="ECO:0000313" key="2">
    <source>
        <dbReference type="Proteomes" id="UP000030428"/>
    </source>
</evidence>
<sequence length="226" mass="27161">MTYKRKLSFGKIEYEDLQEIVDINEIINYTVFDDWFNFDYKLSQEEENFLTMLLNENILFMDSYLEEELKAQFIIPLINKINFFCKGIRGWYERPLKGIINNVLLHGNPDYMIARGFEKPRTPYFFIQEYKRELGDRHPKNQLLAEMMVAMQLNGEKIMRAAFIIGRIWNFVILKHLDDNKYHYFRSQGFNSLKLNELKEIYINLQAIKGMLTRINPRFAAEQKCH</sequence>
<comment type="caution">
    <text evidence="1">The sequence shown here is derived from an EMBL/GenBank/DDBJ whole genome shotgun (WGS) entry which is preliminary data.</text>
</comment>
<gene>
    <name evidence="1" type="ORF">PN36_07770</name>
</gene>
<protein>
    <submittedName>
        <fullName evidence="1">Uncharacterized protein</fullName>
    </submittedName>
</protein>
<keyword evidence="2" id="KW-1185">Reference proteome</keyword>
<dbReference type="EMBL" id="JSZA02000022">
    <property type="protein sequence ID" value="TGO03376.1"/>
    <property type="molecule type" value="Genomic_DNA"/>
</dbReference>
<reference evidence="1 2" key="1">
    <citation type="journal article" date="2016" name="Front. Microbiol.">
        <title>Single-Cell (Meta-)Genomics of a Dimorphic Candidatus Thiomargarita nelsonii Reveals Genomic Plasticity.</title>
        <authorList>
            <person name="Flood B.E."/>
            <person name="Fliss P."/>
            <person name="Jones D.S."/>
            <person name="Dick G.J."/>
            <person name="Jain S."/>
            <person name="Kaster A.K."/>
            <person name="Winkel M."/>
            <person name="Mussmann M."/>
            <person name="Bailey J."/>
        </authorList>
    </citation>
    <scope>NUCLEOTIDE SEQUENCE [LARGE SCALE GENOMIC DNA]</scope>
    <source>
        <strain evidence="1">Hydrate Ridge</strain>
    </source>
</reference>
<dbReference type="Proteomes" id="UP000030428">
    <property type="component" value="Unassembled WGS sequence"/>
</dbReference>
<proteinExistence type="predicted"/>
<name>A0A4E0RK70_9GAMM</name>
<dbReference type="AlphaFoldDB" id="A0A4E0RK70"/>
<evidence type="ECO:0000313" key="1">
    <source>
        <dbReference type="EMBL" id="TGO03376.1"/>
    </source>
</evidence>